<evidence type="ECO:0008006" key="4">
    <source>
        <dbReference type="Google" id="ProtNLM"/>
    </source>
</evidence>
<evidence type="ECO:0000313" key="3">
    <source>
        <dbReference type="Proteomes" id="UP000887226"/>
    </source>
</evidence>
<protein>
    <recommendedName>
        <fullName evidence="4">Clr5 domain-containing protein</fullName>
    </recommendedName>
</protein>
<reference evidence="2" key="1">
    <citation type="journal article" date="2021" name="IMA Fungus">
        <title>Genomic characterization of three marine fungi, including Emericellopsis atlantica sp. nov. with signatures of a generalist lifestyle and marine biomass degradation.</title>
        <authorList>
            <person name="Hagestad O.C."/>
            <person name="Hou L."/>
            <person name="Andersen J.H."/>
            <person name="Hansen E.H."/>
            <person name="Altermark B."/>
            <person name="Li C."/>
            <person name="Kuhnert E."/>
            <person name="Cox R.J."/>
            <person name="Crous P.W."/>
            <person name="Spatafora J.W."/>
            <person name="Lail K."/>
            <person name="Amirebrahimi M."/>
            <person name="Lipzen A."/>
            <person name="Pangilinan J."/>
            <person name="Andreopoulos W."/>
            <person name="Hayes R.D."/>
            <person name="Ng V."/>
            <person name="Grigoriev I.V."/>
            <person name="Jackson S.A."/>
            <person name="Sutton T.D.S."/>
            <person name="Dobson A.D.W."/>
            <person name="Rama T."/>
        </authorList>
    </citation>
    <scope>NUCLEOTIDE SEQUENCE</scope>
    <source>
        <strain evidence="2">TRa3180A</strain>
    </source>
</reference>
<dbReference type="EMBL" id="MU253739">
    <property type="protein sequence ID" value="KAG9249065.1"/>
    <property type="molecule type" value="Genomic_DNA"/>
</dbReference>
<evidence type="ECO:0000313" key="2">
    <source>
        <dbReference type="EMBL" id="KAG9249065.1"/>
    </source>
</evidence>
<dbReference type="OrthoDB" id="3515611at2759"/>
<organism evidence="2 3">
    <name type="scientific">Calycina marina</name>
    <dbReference type="NCBI Taxonomy" id="1763456"/>
    <lineage>
        <taxon>Eukaryota</taxon>
        <taxon>Fungi</taxon>
        <taxon>Dikarya</taxon>
        <taxon>Ascomycota</taxon>
        <taxon>Pezizomycotina</taxon>
        <taxon>Leotiomycetes</taxon>
        <taxon>Helotiales</taxon>
        <taxon>Pezizellaceae</taxon>
        <taxon>Calycina</taxon>
    </lineage>
</organism>
<accession>A0A9P7ZCM4</accession>
<dbReference type="AlphaFoldDB" id="A0A9P7ZCM4"/>
<comment type="caution">
    <text evidence="2">The sequence shown here is derived from an EMBL/GenBank/DDBJ whole genome shotgun (WGS) entry which is preliminary data.</text>
</comment>
<sequence>MASPNLPLPSREQCYALSDEQCRRIQGYRDPEGIRTNPEWEVEYQPELIRHYMNMLSFKQIEDAMKTRLEWSYKTYQNRYRDWRFPLDRFEREHVVRELFGLITSQDNYVPSPGALSAMPQQRLPARPLQPLPQQHSPPNRPQPPTPYMPTPTRPAPQIIPHDFFLPSHVKQEVQQEVFDRPLSRLSVSTTGTYASGSTQSSRARYNDAYSSHRGSVATIATTNSSMSNFSHYNNSPYASSQYSMQICQFRQPVHEPISGYWNGVLRVIPCKINHSHLIWHELFDSCSTCGFSPWHSLMVHAHSIGVDTFGTAMTMLRDTSRIDFAGNCPIHYLMSAGVGIEYFSSLFQLKDNLPRNVFGQNPLHVLNPAGLGEQLTGFLGWFKDRGETHGLLIQRDINYRTPLHALLQHPLEQEMYRRVLDVFPFAPQQLRALDTKGRNTVRMMHEASLKIKSESSLDFEKIQAGISEVQIYISQSPQNIQRYGFHDIARGARGLSYAGYYQCSICNGINAHSNSYLDQMICACANDRDIYGPDETGMTPAHALVALSRCNNDDERTPESPSQTAQLFKFLIPGDDPRQAEALHALGPEGNSLMFNVATRGFDEILEYILHLTHQGRRKAAVNFCTVNGVSILEEMQKKIEDTSNQIHIANVTGNSRLKITMVDMGRRLVKCRTLLRRAGAEPKPSITTRWRIS</sequence>
<feature type="region of interest" description="Disordered" evidence="1">
    <location>
        <begin position="127"/>
        <end position="154"/>
    </location>
</feature>
<feature type="compositionally biased region" description="Low complexity" evidence="1">
    <location>
        <begin position="127"/>
        <end position="138"/>
    </location>
</feature>
<proteinExistence type="predicted"/>
<gene>
    <name evidence="2" type="ORF">BJ878DRAFT_537670</name>
</gene>
<name>A0A9P7ZCM4_9HELO</name>
<keyword evidence="3" id="KW-1185">Reference proteome</keyword>
<feature type="compositionally biased region" description="Pro residues" evidence="1">
    <location>
        <begin position="139"/>
        <end position="154"/>
    </location>
</feature>
<dbReference type="Proteomes" id="UP000887226">
    <property type="component" value="Unassembled WGS sequence"/>
</dbReference>
<evidence type="ECO:0000256" key="1">
    <source>
        <dbReference type="SAM" id="MobiDB-lite"/>
    </source>
</evidence>